<feature type="transmembrane region" description="Helical" evidence="6">
    <location>
        <begin position="310"/>
        <end position="335"/>
    </location>
</feature>
<feature type="transmembrane region" description="Helical" evidence="6">
    <location>
        <begin position="225"/>
        <end position="245"/>
    </location>
</feature>
<feature type="domain" description="Major facilitator superfamily (MFS) profile" evidence="7">
    <location>
        <begin position="218"/>
        <end position="402"/>
    </location>
</feature>
<feature type="transmembrane region" description="Helical" evidence="6">
    <location>
        <begin position="251"/>
        <end position="277"/>
    </location>
</feature>
<dbReference type="InterPro" id="IPR036259">
    <property type="entry name" value="MFS_trans_sf"/>
</dbReference>
<feature type="transmembrane region" description="Helical" evidence="6">
    <location>
        <begin position="347"/>
        <end position="373"/>
    </location>
</feature>
<comment type="subcellular location">
    <subcellularLocation>
        <location evidence="1">Cell membrane</location>
        <topology evidence="1">Multi-pass membrane protein</topology>
    </subcellularLocation>
</comment>
<feature type="transmembrane region" description="Helical" evidence="6">
    <location>
        <begin position="379"/>
        <end position="399"/>
    </location>
</feature>
<keyword evidence="3 6" id="KW-0812">Transmembrane</keyword>
<dbReference type="Pfam" id="PF07690">
    <property type="entry name" value="MFS_1"/>
    <property type="match status" value="1"/>
</dbReference>
<evidence type="ECO:0000256" key="2">
    <source>
        <dbReference type="ARBA" id="ARBA00022475"/>
    </source>
</evidence>
<accession>A0ABV8G545</accession>
<dbReference type="SUPFAM" id="SSF103473">
    <property type="entry name" value="MFS general substrate transporter"/>
    <property type="match status" value="1"/>
</dbReference>
<keyword evidence="9" id="KW-1185">Reference proteome</keyword>
<evidence type="ECO:0000313" key="8">
    <source>
        <dbReference type="EMBL" id="MFC4009106.1"/>
    </source>
</evidence>
<dbReference type="PROSITE" id="PS50850">
    <property type="entry name" value="MFS"/>
    <property type="match status" value="1"/>
</dbReference>
<dbReference type="PANTHER" id="PTHR23513:SF6">
    <property type="entry name" value="MAJOR FACILITATOR SUPERFAMILY ASSOCIATED DOMAIN-CONTAINING PROTEIN"/>
    <property type="match status" value="1"/>
</dbReference>
<feature type="transmembrane region" description="Helical" evidence="6">
    <location>
        <begin position="49"/>
        <end position="68"/>
    </location>
</feature>
<evidence type="ECO:0000256" key="1">
    <source>
        <dbReference type="ARBA" id="ARBA00004651"/>
    </source>
</evidence>
<dbReference type="InterPro" id="IPR011701">
    <property type="entry name" value="MFS"/>
</dbReference>
<organism evidence="8 9">
    <name type="scientific">Nonomuraea purpurea</name>
    <dbReference type="NCBI Taxonomy" id="1849276"/>
    <lineage>
        <taxon>Bacteria</taxon>
        <taxon>Bacillati</taxon>
        <taxon>Actinomycetota</taxon>
        <taxon>Actinomycetes</taxon>
        <taxon>Streptosporangiales</taxon>
        <taxon>Streptosporangiaceae</taxon>
        <taxon>Nonomuraea</taxon>
    </lineage>
</organism>
<evidence type="ECO:0000256" key="6">
    <source>
        <dbReference type="SAM" id="Phobius"/>
    </source>
</evidence>
<proteinExistence type="predicted"/>
<evidence type="ECO:0000259" key="7">
    <source>
        <dbReference type="PROSITE" id="PS50850"/>
    </source>
</evidence>
<evidence type="ECO:0000256" key="4">
    <source>
        <dbReference type="ARBA" id="ARBA00022989"/>
    </source>
</evidence>
<comment type="caution">
    <text evidence="8">The sequence shown here is derived from an EMBL/GenBank/DDBJ whole genome shotgun (WGS) entry which is preliminary data.</text>
</comment>
<name>A0ABV8G545_9ACTN</name>
<feature type="transmembrane region" description="Helical" evidence="6">
    <location>
        <begin position="15"/>
        <end position="42"/>
    </location>
</feature>
<dbReference type="InterPro" id="IPR020846">
    <property type="entry name" value="MFS_dom"/>
</dbReference>
<protein>
    <submittedName>
        <fullName evidence="8">MFS transporter</fullName>
    </submittedName>
</protein>
<dbReference type="PANTHER" id="PTHR23513">
    <property type="entry name" value="INTEGRAL MEMBRANE EFFLUX PROTEIN-RELATED"/>
    <property type="match status" value="1"/>
</dbReference>
<keyword evidence="2" id="KW-1003">Cell membrane</keyword>
<feature type="transmembrane region" description="Helical" evidence="6">
    <location>
        <begin position="108"/>
        <end position="126"/>
    </location>
</feature>
<gene>
    <name evidence="8" type="ORF">ACFOY2_17875</name>
</gene>
<keyword evidence="4 6" id="KW-1133">Transmembrane helix</keyword>
<dbReference type="Proteomes" id="UP001595851">
    <property type="component" value="Unassembled WGS sequence"/>
</dbReference>
<keyword evidence="5 6" id="KW-0472">Membrane</keyword>
<evidence type="ECO:0000256" key="5">
    <source>
        <dbReference type="ARBA" id="ARBA00023136"/>
    </source>
</evidence>
<feature type="transmembrane region" description="Helical" evidence="6">
    <location>
        <begin position="284"/>
        <end position="304"/>
    </location>
</feature>
<dbReference type="CDD" id="cd06173">
    <property type="entry name" value="MFS_MefA_like"/>
    <property type="match status" value="1"/>
</dbReference>
<sequence>MAEAATKTLNRNFVAYWTAVGTSQLGSAVNLVVVPLVAVVTLRAGPVEMAWLAVMGTLPVLVIRIPAAMFADRLTNRVPYMIGCNLAQAAIVGAIPLLWWLDALTMPLLLGLQALASAALGVYASLSTPVVVQIVPKERLVDANGKLNTTRSVADISGSAISGGLLAILAVPLVLLVDCVSFLLSALLLRRITLAPREQAEPGTRPKHDLGALARFLAPRSGLQALVLVSLVQGVVETILVLYLVHDLRIAPSLISVLISLGAVGGVCGGLAVGFLLEHVGPAYTMTLSALVMIVSMAGLPFAGPGLTGVAAVVLYQLTCSFAGTVLVSTVFGTLQGEAPGDRVAQVMAMASTCLQIGGLAGAGLGGLLSGWFSLRAMMGIAAVAMLAGLLVQITRWLLGRG</sequence>
<dbReference type="RefSeq" id="WP_379529167.1">
    <property type="nucleotide sequence ID" value="NZ_JBHSBI010000008.1"/>
</dbReference>
<evidence type="ECO:0000313" key="9">
    <source>
        <dbReference type="Proteomes" id="UP001595851"/>
    </source>
</evidence>
<dbReference type="Gene3D" id="1.20.1250.20">
    <property type="entry name" value="MFS general substrate transporter like domains"/>
    <property type="match status" value="2"/>
</dbReference>
<dbReference type="EMBL" id="JBHSBI010000008">
    <property type="protein sequence ID" value="MFC4009106.1"/>
    <property type="molecule type" value="Genomic_DNA"/>
</dbReference>
<feature type="transmembrane region" description="Helical" evidence="6">
    <location>
        <begin position="80"/>
        <end position="101"/>
    </location>
</feature>
<reference evidence="9" key="1">
    <citation type="journal article" date="2019" name="Int. J. Syst. Evol. Microbiol.">
        <title>The Global Catalogue of Microorganisms (GCM) 10K type strain sequencing project: providing services to taxonomists for standard genome sequencing and annotation.</title>
        <authorList>
            <consortium name="The Broad Institute Genomics Platform"/>
            <consortium name="The Broad Institute Genome Sequencing Center for Infectious Disease"/>
            <person name="Wu L."/>
            <person name="Ma J."/>
        </authorList>
    </citation>
    <scope>NUCLEOTIDE SEQUENCE [LARGE SCALE GENOMIC DNA]</scope>
    <source>
        <strain evidence="9">TBRC 1276</strain>
    </source>
</reference>
<evidence type="ECO:0000256" key="3">
    <source>
        <dbReference type="ARBA" id="ARBA00022692"/>
    </source>
</evidence>